<feature type="region of interest" description="Disordered" evidence="1">
    <location>
        <begin position="1"/>
        <end position="32"/>
    </location>
</feature>
<evidence type="ECO:0000256" key="1">
    <source>
        <dbReference type="SAM" id="MobiDB-lite"/>
    </source>
</evidence>
<organism evidence="2">
    <name type="scientific">Brassica cretica</name>
    <name type="common">Mustard</name>
    <dbReference type="NCBI Taxonomy" id="69181"/>
    <lineage>
        <taxon>Eukaryota</taxon>
        <taxon>Viridiplantae</taxon>
        <taxon>Streptophyta</taxon>
        <taxon>Embryophyta</taxon>
        <taxon>Tracheophyta</taxon>
        <taxon>Spermatophyta</taxon>
        <taxon>Magnoliopsida</taxon>
        <taxon>eudicotyledons</taxon>
        <taxon>Gunneridae</taxon>
        <taxon>Pentapetalae</taxon>
        <taxon>rosids</taxon>
        <taxon>malvids</taxon>
        <taxon>Brassicales</taxon>
        <taxon>Brassicaceae</taxon>
        <taxon>Brassiceae</taxon>
        <taxon>Brassica</taxon>
    </lineage>
</organism>
<sequence length="534" mass="58595">MGTPAAMDTQPSKGRCASASGELGPPEGMGITNKQSGRAAQWISSESRRGPSTLAFVELDLVGEVREGLVLLRCGRDGGYGGRNSRRGLDLEEAEQWTRRQRPEASPASRKMITVGSSIVGPEREIGQAVTVHYCNKSLGDVILRVLGDHQLQNASDELVLSLTVSVCQYVEKKEAEGSSNGSEVNSSNASKELVLAMLYLVGKYIEKKEAEGSSSSSSSEVNSGYESNEIVLKRILFSLLTYIKVKEVEGSSSINRGDASNELILPVLLSVCEYIKKKEAEGNSSNNQVNSGDASNELLLGMILSASENIETQEAEDILSQCEDIIKKDAEGSSSSYSYNEVNSCHASNKLVLAIFLRVFRYIKKKEAEGGSSEREVENIETETNITDVDAARPPDTEFTHKATGNAVTISEGTLSASLSFKACILLSPNLQHLALWGYNIVCRLRSKGVLISELKLPPYSSPWFWTWRDPPLLLTEHLFVFTGAMFKERRWVEVDSDIQFEFSCNEEHSKIVECGVQIMAEEGESSSREWKK</sequence>
<protein>
    <submittedName>
        <fullName evidence="2">Uncharacterized protein</fullName>
    </submittedName>
</protein>
<comment type="caution">
    <text evidence="2">The sequence shown here is derived from an EMBL/GenBank/DDBJ whole genome shotgun (WGS) entry which is preliminary data.</text>
</comment>
<reference evidence="2" key="1">
    <citation type="submission" date="2019-12" db="EMBL/GenBank/DDBJ databases">
        <title>Genome sequencing and annotation of Brassica cretica.</title>
        <authorList>
            <person name="Studholme D.J."/>
            <person name="Sarris P.F."/>
        </authorList>
    </citation>
    <scope>NUCLEOTIDE SEQUENCE</scope>
    <source>
        <strain evidence="2">PFS-102/07</strain>
        <tissue evidence="2">Leaf</tissue>
    </source>
</reference>
<gene>
    <name evidence="2" type="ORF">F2Q70_00023418</name>
</gene>
<proteinExistence type="predicted"/>
<dbReference type="AlphaFoldDB" id="A0A8S9GGG9"/>
<dbReference type="EMBL" id="QGKY02001925">
    <property type="protein sequence ID" value="KAF2545083.1"/>
    <property type="molecule type" value="Genomic_DNA"/>
</dbReference>
<name>A0A8S9GGG9_BRACR</name>
<accession>A0A8S9GGG9</accession>
<evidence type="ECO:0000313" key="2">
    <source>
        <dbReference type="EMBL" id="KAF2545083.1"/>
    </source>
</evidence>